<sequence>MGLSATDSSDRQAVTRHALLARTSADFVRSNSHTHGSLLDEMAFVSWFHAHPHNRLVHVGSVALAVALFSSAVAPLPVLRGVLPFAPQSSALVFAIPAAYTAYFATLVRSSLIPSAIYLGISGTAGAMLHAAFASSMNVPRIGWSATIALIGMVTLILQGVGHRVFEGRQPAFRPFEAAVTAPFSTVLWVCAWLGLPWAKSIVAEADHTAADPAWVARFVMKQE</sequence>
<evidence type="ECO:0000256" key="1">
    <source>
        <dbReference type="SAM" id="Phobius"/>
    </source>
</evidence>
<feature type="transmembrane region" description="Helical" evidence="1">
    <location>
        <begin position="178"/>
        <end position="196"/>
    </location>
</feature>
<name>A0AAD5TND1_9FUNG</name>
<keyword evidence="1" id="KW-0472">Membrane</keyword>
<comment type="caution">
    <text evidence="2">The sequence shown here is derived from an EMBL/GenBank/DDBJ whole genome shotgun (WGS) entry which is preliminary data.</text>
</comment>
<keyword evidence="1" id="KW-0812">Transmembrane</keyword>
<proteinExistence type="predicted"/>
<dbReference type="AlphaFoldDB" id="A0AAD5TND1"/>
<protein>
    <recommendedName>
        <fullName evidence="4">DUF962 domain-containing protein</fullName>
    </recommendedName>
</protein>
<reference evidence="2" key="1">
    <citation type="submission" date="2020-05" db="EMBL/GenBank/DDBJ databases">
        <title>Phylogenomic resolution of chytrid fungi.</title>
        <authorList>
            <person name="Stajich J.E."/>
            <person name="Amses K."/>
            <person name="Simmons R."/>
            <person name="Seto K."/>
            <person name="Myers J."/>
            <person name="Bonds A."/>
            <person name="Quandt C.A."/>
            <person name="Barry K."/>
            <person name="Liu P."/>
            <person name="Grigoriev I."/>
            <person name="Longcore J.E."/>
            <person name="James T.Y."/>
        </authorList>
    </citation>
    <scope>NUCLEOTIDE SEQUENCE</scope>
    <source>
        <strain evidence="2">JEL0379</strain>
    </source>
</reference>
<feature type="transmembrane region" description="Helical" evidence="1">
    <location>
        <begin position="117"/>
        <end position="136"/>
    </location>
</feature>
<gene>
    <name evidence="2" type="ORF">HDU87_004725</name>
</gene>
<evidence type="ECO:0000313" key="3">
    <source>
        <dbReference type="Proteomes" id="UP001212152"/>
    </source>
</evidence>
<keyword evidence="3" id="KW-1185">Reference proteome</keyword>
<feature type="transmembrane region" description="Helical" evidence="1">
    <location>
        <begin position="142"/>
        <end position="166"/>
    </location>
</feature>
<evidence type="ECO:0008006" key="4">
    <source>
        <dbReference type="Google" id="ProtNLM"/>
    </source>
</evidence>
<keyword evidence="1" id="KW-1133">Transmembrane helix</keyword>
<accession>A0AAD5TND1</accession>
<feature type="transmembrane region" description="Helical" evidence="1">
    <location>
        <begin position="56"/>
        <end position="79"/>
    </location>
</feature>
<organism evidence="2 3">
    <name type="scientific">Geranomyces variabilis</name>
    <dbReference type="NCBI Taxonomy" id="109894"/>
    <lineage>
        <taxon>Eukaryota</taxon>
        <taxon>Fungi</taxon>
        <taxon>Fungi incertae sedis</taxon>
        <taxon>Chytridiomycota</taxon>
        <taxon>Chytridiomycota incertae sedis</taxon>
        <taxon>Chytridiomycetes</taxon>
        <taxon>Spizellomycetales</taxon>
        <taxon>Powellomycetaceae</taxon>
        <taxon>Geranomyces</taxon>
    </lineage>
</organism>
<evidence type="ECO:0000313" key="2">
    <source>
        <dbReference type="EMBL" id="KAJ3177009.1"/>
    </source>
</evidence>
<dbReference type="EMBL" id="JADGJQ010000036">
    <property type="protein sequence ID" value="KAJ3177009.1"/>
    <property type="molecule type" value="Genomic_DNA"/>
</dbReference>
<dbReference type="Proteomes" id="UP001212152">
    <property type="component" value="Unassembled WGS sequence"/>
</dbReference>
<feature type="transmembrane region" description="Helical" evidence="1">
    <location>
        <begin position="85"/>
        <end position="105"/>
    </location>
</feature>